<keyword evidence="3" id="KW-1185">Reference proteome</keyword>
<gene>
    <name evidence="2" type="ORF">ASPZODRAFT_128349</name>
</gene>
<dbReference type="VEuPathDB" id="FungiDB:ASPZODRAFT_128349"/>
<dbReference type="GeneID" id="34608467"/>
<dbReference type="RefSeq" id="XP_022584328.1">
    <property type="nucleotide sequence ID" value="XM_022722002.1"/>
</dbReference>
<organism evidence="2 3">
    <name type="scientific">Penicilliopsis zonata CBS 506.65</name>
    <dbReference type="NCBI Taxonomy" id="1073090"/>
    <lineage>
        <taxon>Eukaryota</taxon>
        <taxon>Fungi</taxon>
        <taxon>Dikarya</taxon>
        <taxon>Ascomycota</taxon>
        <taxon>Pezizomycotina</taxon>
        <taxon>Eurotiomycetes</taxon>
        <taxon>Eurotiomycetidae</taxon>
        <taxon>Eurotiales</taxon>
        <taxon>Aspergillaceae</taxon>
        <taxon>Penicilliopsis</taxon>
    </lineage>
</organism>
<keyword evidence="1" id="KW-0472">Membrane</keyword>
<evidence type="ECO:0000313" key="2">
    <source>
        <dbReference type="EMBL" id="OJJ49818.1"/>
    </source>
</evidence>
<proteinExistence type="predicted"/>
<protein>
    <submittedName>
        <fullName evidence="2">Uncharacterized protein</fullName>
    </submittedName>
</protein>
<evidence type="ECO:0000313" key="3">
    <source>
        <dbReference type="Proteomes" id="UP000184188"/>
    </source>
</evidence>
<name>A0A1L9SRM1_9EURO</name>
<dbReference type="Proteomes" id="UP000184188">
    <property type="component" value="Unassembled WGS sequence"/>
</dbReference>
<keyword evidence="1" id="KW-1133">Transmembrane helix</keyword>
<sequence>MLGVSPILVLMAVLMVVAGFVAFLGRIEEFKQRKPSISLVGLNSSIRTVAIVGLHFRQILHITLPSIWSSADQQERVDPGFLDQLHSARETLTV</sequence>
<dbReference type="AlphaFoldDB" id="A0A1L9SRM1"/>
<dbReference type="EMBL" id="KV878337">
    <property type="protein sequence ID" value="OJJ49818.1"/>
    <property type="molecule type" value="Genomic_DNA"/>
</dbReference>
<reference evidence="3" key="1">
    <citation type="journal article" date="2017" name="Genome Biol.">
        <title>Comparative genomics reveals high biological diversity and specific adaptations in the industrially and medically important fungal genus Aspergillus.</title>
        <authorList>
            <person name="de Vries R.P."/>
            <person name="Riley R."/>
            <person name="Wiebenga A."/>
            <person name="Aguilar-Osorio G."/>
            <person name="Amillis S."/>
            <person name="Uchima C.A."/>
            <person name="Anderluh G."/>
            <person name="Asadollahi M."/>
            <person name="Askin M."/>
            <person name="Barry K."/>
            <person name="Battaglia E."/>
            <person name="Bayram O."/>
            <person name="Benocci T."/>
            <person name="Braus-Stromeyer S.A."/>
            <person name="Caldana C."/>
            <person name="Canovas D."/>
            <person name="Cerqueira G.C."/>
            <person name="Chen F."/>
            <person name="Chen W."/>
            <person name="Choi C."/>
            <person name="Clum A."/>
            <person name="Dos Santos R.A."/>
            <person name="Damasio A.R."/>
            <person name="Diallinas G."/>
            <person name="Emri T."/>
            <person name="Fekete E."/>
            <person name="Flipphi M."/>
            <person name="Freyberg S."/>
            <person name="Gallo A."/>
            <person name="Gournas C."/>
            <person name="Habgood R."/>
            <person name="Hainaut M."/>
            <person name="Harispe M.L."/>
            <person name="Henrissat B."/>
            <person name="Hilden K.S."/>
            <person name="Hope R."/>
            <person name="Hossain A."/>
            <person name="Karabika E."/>
            <person name="Karaffa L."/>
            <person name="Karanyi Z."/>
            <person name="Krasevec N."/>
            <person name="Kuo A."/>
            <person name="Kusch H."/>
            <person name="LaButti K."/>
            <person name="Lagendijk E.L."/>
            <person name="Lapidus A."/>
            <person name="Levasseur A."/>
            <person name="Lindquist E."/>
            <person name="Lipzen A."/>
            <person name="Logrieco A.F."/>
            <person name="MacCabe A."/>
            <person name="Maekelae M.R."/>
            <person name="Malavazi I."/>
            <person name="Melin P."/>
            <person name="Meyer V."/>
            <person name="Mielnichuk N."/>
            <person name="Miskei M."/>
            <person name="Molnar A.P."/>
            <person name="Mule G."/>
            <person name="Ngan C.Y."/>
            <person name="Orejas M."/>
            <person name="Orosz E."/>
            <person name="Ouedraogo J.P."/>
            <person name="Overkamp K.M."/>
            <person name="Park H.-S."/>
            <person name="Perrone G."/>
            <person name="Piumi F."/>
            <person name="Punt P.J."/>
            <person name="Ram A.F."/>
            <person name="Ramon A."/>
            <person name="Rauscher S."/>
            <person name="Record E."/>
            <person name="Riano-Pachon D.M."/>
            <person name="Robert V."/>
            <person name="Roehrig J."/>
            <person name="Ruller R."/>
            <person name="Salamov A."/>
            <person name="Salih N.S."/>
            <person name="Samson R.A."/>
            <person name="Sandor E."/>
            <person name="Sanguinetti M."/>
            <person name="Schuetze T."/>
            <person name="Sepcic K."/>
            <person name="Shelest E."/>
            <person name="Sherlock G."/>
            <person name="Sophianopoulou V."/>
            <person name="Squina F.M."/>
            <person name="Sun H."/>
            <person name="Susca A."/>
            <person name="Todd R.B."/>
            <person name="Tsang A."/>
            <person name="Unkles S.E."/>
            <person name="van de Wiele N."/>
            <person name="van Rossen-Uffink D."/>
            <person name="Oliveira J.V."/>
            <person name="Vesth T.C."/>
            <person name="Visser J."/>
            <person name="Yu J.-H."/>
            <person name="Zhou M."/>
            <person name="Andersen M.R."/>
            <person name="Archer D.B."/>
            <person name="Baker S.E."/>
            <person name="Benoit I."/>
            <person name="Brakhage A.A."/>
            <person name="Braus G.H."/>
            <person name="Fischer R."/>
            <person name="Frisvad J.C."/>
            <person name="Goldman G.H."/>
            <person name="Houbraken J."/>
            <person name="Oakley B."/>
            <person name="Pocsi I."/>
            <person name="Scazzocchio C."/>
            <person name="Seiboth B."/>
            <person name="vanKuyk P.A."/>
            <person name="Wortman J."/>
            <person name="Dyer P.S."/>
            <person name="Grigoriev I.V."/>
        </authorList>
    </citation>
    <scope>NUCLEOTIDE SEQUENCE [LARGE SCALE GENOMIC DNA]</scope>
    <source>
        <strain evidence="3">CBS 506.65</strain>
    </source>
</reference>
<evidence type="ECO:0000256" key="1">
    <source>
        <dbReference type="SAM" id="Phobius"/>
    </source>
</evidence>
<feature type="transmembrane region" description="Helical" evidence="1">
    <location>
        <begin position="6"/>
        <end position="25"/>
    </location>
</feature>
<keyword evidence="1" id="KW-0812">Transmembrane</keyword>
<accession>A0A1L9SRM1</accession>